<evidence type="ECO:0000256" key="5">
    <source>
        <dbReference type="ARBA" id="ARBA00022801"/>
    </source>
</evidence>
<dbReference type="Ensembl" id="ENSMPUT00000001701.1">
    <property type="protein sequence ID" value="ENSMPUP00000001667.1"/>
    <property type="gene ID" value="ENSMPUG00000001683.1"/>
</dbReference>
<keyword evidence="3" id="KW-0540">Nuclease</keyword>
<dbReference type="Gene3D" id="3.30.420.10">
    <property type="entry name" value="Ribonuclease H-like superfamily/Ribonuclease H"/>
    <property type="match status" value="1"/>
</dbReference>
<protein>
    <recommendedName>
        <fullName evidence="7">Integrase catalytic domain-containing protein</fullName>
    </recommendedName>
</protein>
<name>M3XRG7_MUSPF</name>
<dbReference type="GO" id="GO:0016787">
    <property type="term" value="F:hydrolase activity"/>
    <property type="evidence" value="ECO:0007669"/>
    <property type="project" value="UniProtKB-KW"/>
</dbReference>
<dbReference type="GeneTree" id="ENSGT01010000223895"/>
<dbReference type="EMBL" id="AEYP01080285">
    <property type="status" value="NOT_ANNOTATED_CDS"/>
    <property type="molecule type" value="Genomic_DNA"/>
</dbReference>
<dbReference type="PANTHER" id="PTHR41694">
    <property type="entry name" value="ENDOGENOUS RETROVIRUS GROUP K MEMBER POL PROTEIN"/>
    <property type="match status" value="1"/>
</dbReference>
<accession>M3XRG7</accession>
<proteinExistence type="predicted"/>
<dbReference type="InterPro" id="IPR012337">
    <property type="entry name" value="RNaseH-like_sf"/>
</dbReference>
<dbReference type="SUPFAM" id="SSF53098">
    <property type="entry name" value="Ribonuclease H-like"/>
    <property type="match status" value="1"/>
</dbReference>
<keyword evidence="1" id="KW-0808">Transferase</keyword>
<evidence type="ECO:0000256" key="3">
    <source>
        <dbReference type="ARBA" id="ARBA00022722"/>
    </source>
</evidence>
<reference evidence="8" key="1">
    <citation type="submission" date="2024-06" db="UniProtKB">
        <authorList>
            <consortium name="Ensembl"/>
        </authorList>
    </citation>
    <scope>IDENTIFICATION</scope>
</reference>
<dbReference type="InterPro" id="IPR001584">
    <property type="entry name" value="Integrase_cat-core"/>
</dbReference>
<sequence>MPPHKTFRYLLTLVDTFMDQRWIKAFPTAREAADMVAMVPTGHIILRFGRPQTLQSDNRPAFISSITQQTSESLNITWKLHIPYHPHPRDRIHEVSRATVNQLLHPYTCLPTSEGPYNDAPSPAGSNHI</sequence>
<dbReference type="STRING" id="9669.ENSMPUP00000001667"/>
<feature type="domain" description="Integrase catalytic" evidence="7">
    <location>
        <begin position="1"/>
        <end position="103"/>
    </location>
</feature>
<dbReference type="GO" id="GO:0015074">
    <property type="term" value="P:DNA integration"/>
    <property type="evidence" value="ECO:0007669"/>
    <property type="project" value="InterPro"/>
</dbReference>
<keyword evidence="6" id="KW-0695">RNA-directed DNA polymerase</keyword>
<dbReference type="PROSITE" id="PS50994">
    <property type="entry name" value="INTEGRASE"/>
    <property type="match status" value="1"/>
</dbReference>
<keyword evidence="4" id="KW-0255">Endonuclease</keyword>
<evidence type="ECO:0000256" key="6">
    <source>
        <dbReference type="ARBA" id="ARBA00022918"/>
    </source>
</evidence>
<dbReference type="eggNOG" id="KOG0017">
    <property type="taxonomic scope" value="Eukaryota"/>
</dbReference>
<dbReference type="PANTHER" id="PTHR41694:SF5">
    <property type="entry name" value="RIBONUCLEASE H"/>
    <property type="match status" value="1"/>
</dbReference>
<dbReference type="InterPro" id="IPR036397">
    <property type="entry name" value="RNaseH_sf"/>
</dbReference>
<dbReference type="InParanoid" id="M3XRG7"/>
<evidence type="ECO:0000313" key="8">
    <source>
        <dbReference type="Ensembl" id="ENSMPUP00000001667.1"/>
    </source>
</evidence>
<dbReference type="HOGENOM" id="CLU_1948150_0_0_1"/>
<dbReference type="GO" id="GO:0003964">
    <property type="term" value="F:RNA-directed DNA polymerase activity"/>
    <property type="evidence" value="ECO:0007669"/>
    <property type="project" value="UniProtKB-KW"/>
</dbReference>
<dbReference type="GO" id="GO:0004519">
    <property type="term" value="F:endonuclease activity"/>
    <property type="evidence" value="ECO:0007669"/>
    <property type="project" value="UniProtKB-KW"/>
</dbReference>
<evidence type="ECO:0000259" key="7">
    <source>
        <dbReference type="PROSITE" id="PS50994"/>
    </source>
</evidence>
<evidence type="ECO:0000256" key="1">
    <source>
        <dbReference type="ARBA" id="ARBA00022679"/>
    </source>
</evidence>
<dbReference type="GO" id="GO:0003676">
    <property type="term" value="F:nucleic acid binding"/>
    <property type="evidence" value="ECO:0007669"/>
    <property type="project" value="InterPro"/>
</dbReference>
<evidence type="ECO:0000256" key="4">
    <source>
        <dbReference type="ARBA" id="ARBA00022759"/>
    </source>
</evidence>
<keyword evidence="2" id="KW-0548">Nucleotidyltransferase</keyword>
<keyword evidence="5" id="KW-0378">Hydrolase</keyword>
<evidence type="ECO:0000256" key="2">
    <source>
        <dbReference type="ARBA" id="ARBA00022695"/>
    </source>
</evidence>
<dbReference type="Pfam" id="PF00665">
    <property type="entry name" value="rve"/>
    <property type="match status" value="1"/>
</dbReference>
<organism evidence="8">
    <name type="scientific">Mustela putorius furo</name>
    <name type="common">European domestic ferret</name>
    <name type="synonym">Mustela furo</name>
    <dbReference type="NCBI Taxonomy" id="9669"/>
    <lineage>
        <taxon>Eukaryota</taxon>
        <taxon>Metazoa</taxon>
        <taxon>Chordata</taxon>
        <taxon>Craniata</taxon>
        <taxon>Vertebrata</taxon>
        <taxon>Euteleostomi</taxon>
        <taxon>Mammalia</taxon>
        <taxon>Eutheria</taxon>
        <taxon>Laurasiatheria</taxon>
        <taxon>Carnivora</taxon>
        <taxon>Caniformia</taxon>
        <taxon>Musteloidea</taxon>
        <taxon>Mustelidae</taxon>
        <taxon>Mustelinae</taxon>
        <taxon>Mustela</taxon>
    </lineage>
</organism>
<dbReference type="AlphaFoldDB" id="M3XRG7"/>